<name>H5TA38_9ALTE</name>
<evidence type="ECO:0000313" key="2">
    <source>
        <dbReference type="Proteomes" id="UP000053586"/>
    </source>
</evidence>
<organism evidence="1 2">
    <name type="scientific">Glaciecola punicea ACAM 611</name>
    <dbReference type="NCBI Taxonomy" id="1121923"/>
    <lineage>
        <taxon>Bacteria</taxon>
        <taxon>Pseudomonadati</taxon>
        <taxon>Pseudomonadota</taxon>
        <taxon>Gammaproteobacteria</taxon>
        <taxon>Alteromonadales</taxon>
        <taxon>Alteromonadaceae</taxon>
        <taxon>Glaciecola</taxon>
    </lineage>
</organism>
<keyword evidence="2" id="KW-1185">Reference proteome</keyword>
<dbReference type="EMBL" id="BAET01000008">
    <property type="protein sequence ID" value="GAB55165.1"/>
    <property type="molecule type" value="Genomic_DNA"/>
</dbReference>
<comment type="caution">
    <text evidence="1">The sequence shown here is derived from an EMBL/GenBank/DDBJ whole genome shotgun (WGS) entry which is preliminary data.</text>
</comment>
<reference evidence="1 2" key="2">
    <citation type="journal article" date="2017" name="Antonie Van Leeuwenhoek">
        <title>Rhizobium rhizosphaerae sp. nov., a novel species isolated from rice rhizosphere.</title>
        <authorList>
            <person name="Zhao J.J."/>
            <person name="Zhang J."/>
            <person name="Zhang R.J."/>
            <person name="Zhang C.W."/>
            <person name="Yin H.Q."/>
            <person name="Zhang X.X."/>
        </authorList>
    </citation>
    <scope>NUCLEOTIDE SEQUENCE [LARGE SCALE GENOMIC DNA]</scope>
    <source>
        <strain evidence="1 2">ACAM 611</strain>
    </source>
</reference>
<proteinExistence type="predicted"/>
<accession>H5TA38</accession>
<gene>
    <name evidence="1" type="ORF">GPUN_1034</name>
</gene>
<sequence>MSSILLILYFHHVALHTLCQFTQIIDTCFCKIIVDIKYYTRILQHT</sequence>
<evidence type="ECO:0000313" key="1">
    <source>
        <dbReference type="EMBL" id="GAB55165.1"/>
    </source>
</evidence>
<reference evidence="1 2" key="1">
    <citation type="journal article" date="2012" name="J. Bacteriol.">
        <title>Genome sequence of proteorhodopsin-containing sea ice bacterium Glaciecola punicea ACAM 611T.</title>
        <authorList>
            <person name="Qin Q.-L."/>
            <person name="Xie B.-B."/>
            <person name="Shu Y.-L."/>
            <person name="Rong J.-C."/>
            <person name="Zhao D.-L."/>
            <person name="Zhang X.-Y."/>
            <person name="Chen X.-L."/>
            <person name="Zhou B.-C."/>
            <person name="Zhanga Y.-Z."/>
        </authorList>
    </citation>
    <scope>NUCLEOTIDE SEQUENCE [LARGE SCALE GENOMIC DNA]</scope>
    <source>
        <strain evidence="1 2">ACAM 611</strain>
    </source>
</reference>
<dbReference type="Proteomes" id="UP000053586">
    <property type="component" value="Unassembled WGS sequence"/>
</dbReference>
<dbReference type="AlphaFoldDB" id="H5TA38"/>
<protein>
    <submittedName>
        <fullName evidence="1">Uncharacterized protein</fullName>
    </submittedName>
</protein>